<dbReference type="NCBIfam" id="TIGR00174">
    <property type="entry name" value="miaA"/>
    <property type="match status" value="1"/>
</dbReference>
<organism evidence="14 15">
    <name type="scientific">Psychroflexus planctonicus</name>
    <dbReference type="NCBI Taxonomy" id="1526575"/>
    <lineage>
        <taxon>Bacteria</taxon>
        <taxon>Pseudomonadati</taxon>
        <taxon>Bacteroidota</taxon>
        <taxon>Flavobacteriia</taxon>
        <taxon>Flavobacteriales</taxon>
        <taxon>Flavobacteriaceae</taxon>
        <taxon>Psychroflexus</taxon>
    </lineage>
</organism>
<dbReference type="InterPro" id="IPR018022">
    <property type="entry name" value="IPT"/>
</dbReference>
<protein>
    <recommendedName>
        <fullName evidence="10">tRNA dimethylallyltransferase</fullName>
        <ecNumber evidence="10">2.5.1.75</ecNumber>
    </recommendedName>
    <alternativeName>
        <fullName evidence="10">Dimethylallyl diphosphate:tRNA dimethylallyltransferase</fullName>
        <shortName evidence="10">DMAPP:tRNA dimethylallyltransferase</shortName>
        <shortName evidence="10">DMATase</shortName>
    </alternativeName>
    <alternativeName>
        <fullName evidence="10">Isopentenyl-diphosphate:tRNA isopentenyltransferase</fullName>
        <shortName evidence="10">IPP transferase</shortName>
        <shortName evidence="10">IPPT</shortName>
        <shortName evidence="10">IPTase</shortName>
    </alternativeName>
</protein>
<dbReference type="Pfam" id="PF01715">
    <property type="entry name" value="IPPT"/>
    <property type="match status" value="1"/>
</dbReference>
<feature type="site" description="Interaction with substrate tRNA" evidence="10">
    <location>
        <position position="104"/>
    </location>
</feature>
<evidence type="ECO:0000256" key="7">
    <source>
        <dbReference type="ARBA" id="ARBA00022840"/>
    </source>
</evidence>
<sequence>MRPIKNQLICILGPTAIGKTALAIQLAKHFETEIISADSRQFFKEMNIGTAVPSTEELAAAQHHFIQHISIEEQYSVGKFEQDADKKLKLLFKQQDKVFLVGGSGLYVKAVTEGLDEFPKVNEEIREKLNQELKEKGLAHLQVELKKVDLQTYNSIAVDNPKRVIRALSVYRASGKAYSSFLGQKKKDKNFTTLKIGLSAQREIIYSRIEQRVDIMMENGLLDEAKKLFPHRNLNALNTVGYKELFNYLEGNCTLVEAVSEIKKNTRRFAKRQLTWFKNQEEDVIWFDYQTPLETIIQQIEVKNTQAN</sequence>
<keyword evidence="6 10" id="KW-0547">Nucleotide-binding</keyword>
<keyword evidence="5 10" id="KW-0819">tRNA processing</keyword>
<keyword evidence="15" id="KW-1185">Reference proteome</keyword>
<reference evidence="15" key="1">
    <citation type="journal article" date="2019" name="Int. J. Syst. Evol. Microbiol.">
        <title>The Global Catalogue of Microorganisms (GCM) 10K type strain sequencing project: providing services to taxonomists for standard genome sequencing and annotation.</title>
        <authorList>
            <consortium name="The Broad Institute Genomics Platform"/>
            <consortium name="The Broad Institute Genome Sequencing Center for Infectious Disease"/>
            <person name="Wu L."/>
            <person name="Ma J."/>
        </authorList>
    </citation>
    <scope>NUCLEOTIDE SEQUENCE [LARGE SCALE GENOMIC DNA]</scope>
    <source>
        <strain evidence="15">CGMCC 1.12931</strain>
    </source>
</reference>
<evidence type="ECO:0000256" key="13">
    <source>
        <dbReference type="RuleBase" id="RU003785"/>
    </source>
</evidence>
<dbReference type="RefSeq" id="WP_188457874.1">
    <property type="nucleotide sequence ID" value="NZ_BMGM01000003.1"/>
</dbReference>
<name>A0ABQ1SDA5_9FLAO</name>
<dbReference type="SUPFAM" id="SSF52540">
    <property type="entry name" value="P-loop containing nucleoside triphosphate hydrolases"/>
    <property type="match status" value="2"/>
</dbReference>
<feature type="binding site" evidence="10">
    <location>
        <begin position="13"/>
        <end position="20"/>
    </location>
    <ligand>
        <name>ATP</name>
        <dbReference type="ChEBI" id="CHEBI:30616"/>
    </ligand>
</feature>
<dbReference type="Proteomes" id="UP000599179">
    <property type="component" value="Unassembled WGS sequence"/>
</dbReference>
<dbReference type="Gene3D" id="3.40.50.300">
    <property type="entry name" value="P-loop containing nucleotide triphosphate hydrolases"/>
    <property type="match status" value="1"/>
</dbReference>
<evidence type="ECO:0000256" key="4">
    <source>
        <dbReference type="ARBA" id="ARBA00022679"/>
    </source>
</evidence>
<dbReference type="HAMAP" id="MF_00185">
    <property type="entry name" value="IPP_trans"/>
    <property type="match status" value="1"/>
</dbReference>
<accession>A0ABQ1SDA5</accession>
<dbReference type="InterPro" id="IPR039657">
    <property type="entry name" value="Dimethylallyltransferase"/>
</dbReference>
<comment type="cofactor">
    <cofactor evidence="1 10">
        <name>Mg(2+)</name>
        <dbReference type="ChEBI" id="CHEBI:18420"/>
    </cofactor>
</comment>
<dbReference type="EC" id="2.5.1.75" evidence="10"/>
<dbReference type="InterPro" id="IPR027417">
    <property type="entry name" value="P-loop_NTPase"/>
</dbReference>
<keyword evidence="4 10" id="KW-0808">Transferase</keyword>
<evidence type="ECO:0000256" key="8">
    <source>
        <dbReference type="ARBA" id="ARBA00022842"/>
    </source>
</evidence>
<evidence type="ECO:0000313" key="14">
    <source>
        <dbReference type="EMBL" id="GGE30490.1"/>
    </source>
</evidence>
<comment type="catalytic activity">
    <reaction evidence="9 10 11">
        <text>adenosine(37) in tRNA + dimethylallyl diphosphate = N(6)-dimethylallyladenosine(37) in tRNA + diphosphate</text>
        <dbReference type="Rhea" id="RHEA:26482"/>
        <dbReference type="Rhea" id="RHEA-COMP:10162"/>
        <dbReference type="Rhea" id="RHEA-COMP:10375"/>
        <dbReference type="ChEBI" id="CHEBI:33019"/>
        <dbReference type="ChEBI" id="CHEBI:57623"/>
        <dbReference type="ChEBI" id="CHEBI:74411"/>
        <dbReference type="ChEBI" id="CHEBI:74415"/>
        <dbReference type="EC" id="2.5.1.75"/>
    </reaction>
</comment>
<evidence type="ECO:0000256" key="1">
    <source>
        <dbReference type="ARBA" id="ARBA00001946"/>
    </source>
</evidence>
<dbReference type="Gene3D" id="1.10.20.140">
    <property type="match status" value="1"/>
</dbReference>
<comment type="function">
    <text evidence="2 10 12">Catalyzes the transfer of a dimethylallyl group onto the adenine at position 37 in tRNAs that read codons beginning with uridine, leading to the formation of N6-(dimethylallyl)adenosine (i(6)A).</text>
</comment>
<evidence type="ECO:0000256" key="12">
    <source>
        <dbReference type="RuleBase" id="RU003784"/>
    </source>
</evidence>
<dbReference type="PANTHER" id="PTHR11088:SF60">
    <property type="entry name" value="TRNA DIMETHYLALLYLTRANSFERASE"/>
    <property type="match status" value="1"/>
</dbReference>
<keyword evidence="7 10" id="KW-0067">ATP-binding</keyword>
<dbReference type="PANTHER" id="PTHR11088">
    <property type="entry name" value="TRNA DIMETHYLALLYLTRANSFERASE"/>
    <property type="match status" value="1"/>
</dbReference>
<evidence type="ECO:0000256" key="3">
    <source>
        <dbReference type="ARBA" id="ARBA00005842"/>
    </source>
</evidence>
<feature type="region of interest" description="Interaction with substrate tRNA" evidence="10">
    <location>
        <begin position="38"/>
        <end position="41"/>
    </location>
</feature>
<comment type="subunit">
    <text evidence="10">Monomer.</text>
</comment>
<dbReference type="EMBL" id="BMGM01000003">
    <property type="protein sequence ID" value="GGE30490.1"/>
    <property type="molecule type" value="Genomic_DNA"/>
</dbReference>
<proteinExistence type="inferred from homology"/>
<evidence type="ECO:0000256" key="5">
    <source>
        <dbReference type="ARBA" id="ARBA00022694"/>
    </source>
</evidence>
<gene>
    <name evidence="10 14" type="primary">miaA</name>
    <name evidence="14" type="ORF">GCM10010832_08690</name>
</gene>
<comment type="caution">
    <text evidence="14">The sequence shown here is derived from an EMBL/GenBank/DDBJ whole genome shotgun (WGS) entry which is preliminary data.</text>
</comment>
<evidence type="ECO:0000256" key="2">
    <source>
        <dbReference type="ARBA" id="ARBA00003213"/>
    </source>
</evidence>
<comment type="similarity">
    <text evidence="3 10 13">Belongs to the IPP transferase family.</text>
</comment>
<evidence type="ECO:0000313" key="15">
    <source>
        <dbReference type="Proteomes" id="UP000599179"/>
    </source>
</evidence>
<feature type="site" description="Interaction with substrate tRNA" evidence="10">
    <location>
        <position position="126"/>
    </location>
</feature>
<comment type="caution">
    <text evidence="10">Lacks conserved residue(s) required for the propagation of feature annotation.</text>
</comment>
<keyword evidence="8 10" id="KW-0460">Magnesium</keyword>
<feature type="binding site" evidence="10">
    <location>
        <begin position="15"/>
        <end position="20"/>
    </location>
    <ligand>
        <name>substrate</name>
    </ligand>
</feature>
<evidence type="ECO:0000256" key="10">
    <source>
        <dbReference type="HAMAP-Rule" id="MF_00185"/>
    </source>
</evidence>
<evidence type="ECO:0000256" key="11">
    <source>
        <dbReference type="RuleBase" id="RU003783"/>
    </source>
</evidence>
<evidence type="ECO:0000256" key="6">
    <source>
        <dbReference type="ARBA" id="ARBA00022741"/>
    </source>
</evidence>
<evidence type="ECO:0000256" key="9">
    <source>
        <dbReference type="ARBA" id="ARBA00049563"/>
    </source>
</evidence>